<evidence type="ECO:0000256" key="9">
    <source>
        <dbReference type="SAM" id="MobiDB-lite"/>
    </source>
</evidence>
<dbReference type="PANTHER" id="PTHR11359:SF0">
    <property type="entry name" value="AMP DEAMINASE"/>
    <property type="match status" value="1"/>
</dbReference>
<dbReference type="AlphaFoldDB" id="A0AAU9JR20"/>
<dbReference type="GO" id="GO:0046872">
    <property type="term" value="F:metal ion binding"/>
    <property type="evidence" value="ECO:0007669"/>
    <property type="project" value="UniProtKB-KW"/>
</dbReference>
<comment type="similarity">
    <text evidence="3">Belongs to the metallo-dependent hydrolases superfamily. Adenosine and AMP deaminases family.</text>
</comment>
<keyword evidence="6" id="KW-0378">Hydrolase</keyword>
<reference evidence="10" key="1">
    <citation type="submission" date="2021-09" db="EMBL/GenBank/DDBJ databases">
        <authorList>
            <consortium name="AG Swart"/>
            <person name="Singh M."/>
            <person name="Singh A."/>
            <person name="Seah K."/>
            <person name="Emmerich C."/>
        </authorList>
    </citation>
    <scope>NUCLEOTIDE SEQUENCE</scope>
    <source>
        <strain evidence="10">ATCC30299</strain>
    </source>
</reference>
<comment type="caution">
    <text evidence="10">The sequence shown here is derived from an EMBL/GenBank/DDBJ whole genome shotgun (WGS) entry which is preliminary data.</text>
</comment>
<dbReference type="GO" id="GO:0005829">
    <property type="term" value="C:cytosol"/>
    <property type="evidence" value="ECO:0007669"/>
    <property type="project" value="TreeGrafter"/>
</dbReference>
<feature type="compositionally biased region" description="Polar residues" evidence="9">
    <location>
        <begin position="1"/>
        <end position="22"/>
    </location>
</feature>
<dbReference type="PANTHER" id="PTHR11359">
    <property type="entry name" value="AMP DEAMINASE"/>
    <property type="match status" value="1"/>
</dbReference>
<evidence type="ECO:0000313" key="11">
    <source>
        <dbReference type="Proteomes" id="UP001162131"/>
    </source>
</evidence>
<dbReference type="Gene3D" id="3.20.20.140">
    <property type="entry name" value="Metal-dependent hydrolases"/>
    <property type="match status" value="1"/>
</dbReference>
<dbReference type="InterPro" id="IPR032466">
    <property type="entry name" value="Metal_Hydrolase"/>
</dbReference>
<dbReference type="FunFam" id="4.10.800.20:FF:000001">
    <property type="entry name" value="AMP deaminase"/>
    <property type="match status" value="1"/>
</dbReference>
<dbReference type="EC" id="3.5.4.6" evidence="4"/>
<evidence type="ECO:0000256" key="1">
    <source>
        <dbReference type="ARBA" id="ARBA00001947"/>
    </source>
</evidence>
<organism evidence="10 11">
    <name type="scientific">Blepharisma stoltei</name>
    <dbReference type="NCBI Taxonomy" id="1481888"/>
    <lineage>
        <taxon>Eukaryota</taxon>
        <taxon>Sar</taxon>
        <taxon>Alveolata</taxon>
        <taxon>Ciliophora</taxon>
        <taxon>Postciliodesmatophora</taxon>
        <taxon>Heterotrichea</taxon>
        <taxon>Heterotrichida</taxon>
        <taxon>Blepharismidae</taxon>
        <taxon>Blepharisma</taxon>
    </lineage>
</organism>
<dbReference type="Proteomes" id="UP001162131">
    <property type="component" value="Unassembled WGS sequence"/>
</dbReference>
<keyword evidence="8" id="KW-0546">Nucleotide metabolism</keyword>
<evidence type="ECO:0000256" key="4">
    <source>
        <dbReference type="ARBA" id="ARBA00012775"/>
    </source>
</evidence>
<protein>
    <recommendedName>
        <fullName evidence="4">AMP deaminase</fullName>
        <ecNumber evidence="4">3.5.4.6</ecNumber>
    </recommendedName>
</protein>
<name>A0AAU9JR20_9CILI</name>
<comment type="pathway">
    <text evidence="2">Purine metabolism; IMP biosynthesis via salvage pathway; IMP from AMP: step 1/1.</text>
</comment>
<evidence type="ECO:0000256" key="8">
    <source>
        <dbReference type="ARBA" id="ARBA00023080"/>
    </source>
</evidence>
<dbReference type="InterPro" id="IPR006650">
    <property type="entry name" value="A/AMP_deam_AS"/>
</dbReference>
<dbReference type="SUPFAM" id="SSF51556">
    <property type="entry name" value="Metallo-dependent hydrolases"/>
    <property type="match status" value="1"/>
</dbReference>
<dbReference type="InterPro" id="IPR006329">
    <property type="entry name" value="AMPD"/>
</dbReference>
<dbReference type="GO" id="GO:0032264">
    <property type="term" value="P:IMP salvage"/>
    <property type="evidence" value="ECO:0007669"/>
    <property type="project" value="InterPro"/>
</dbReference>
<dbReference type="Gene3D" id="4.10.800.20">
    <property type="match status" value="1"/>
</dbReference>
<dbReference type="GO" id="GO:0003876">
    <property type="term" value="F:AMP deaminase activity"/>
    <property type="evidence" value="ECO:0007669"/>
    <property type="project" value="UniProtKB-EC"/>
</dbReference>
<accession>A0AAU9JR20</accession>
<feature type="region of interest" description="Disordered" evidence="9">
    <location>
        <begin position="1"/>
        <end position="57"/>
    </location>
</feature>
<keyword evidence="7" id="KW-0862">Zinc</keyword>
<keyword evidence="11" id="KW-1185">Reference proteome</keyword>
<dbReference type="GO" id="GO:0046033">
    <property type="term" value="P:AMP metabolic process"/>
    <property type="evidence" value="ECO:0007669"/>
    <property type="project" value="TreeGrafter"/>
</dbReference>
<evidence type="ECO:0000313" key="10">
    <source>
        <dbReference type="EMBL" id="CAG9328800.1"/>
    </source>
</evidence>
<dbReference type="PROSITE" id="PS00485">
    <property type="entry name" value="A_DEAMINASE"/>
    <property type="match status" value="1"/>
</dbReference>
<evidence type="ECO:0000256" key="3">
    <source>
        <dbReference type="ARBA" id="ARBA00006676"/>
    </source>
</evidence>
<dbReference type="Pfam" id="PF19326">
    <property type="entry name" value="AMP_deaminase"/>
    <property type="match status" value="1"/>
</dbReference>
<gene>
    <name evidence="10" type="ORF">BSTOLATCC_MIC46790</name>
</gene>
<sequence>MMSRETYNLTVATVKEPTSPTRQIRPESGSPLFPSKPSYSSLNPYNPGDKQKTLRTAPRKLGEIDEKELNDFEKWLEVQETKLQRNDSYKKEEHKTRTNRAVSIDESRIFKENDPYIYRRVLLSSIPNHLKPQYEQDETLKSCSCLMDLLEIRDKYIYFDKEIFQHPLVKTIRDKGATATLYEALKDESLAYYVEDGVYKYKVNNEPVNIGIISAREFYSDLQFVLRSSYEAPNKSFCYTRLKLLQMKFQMHMMCNANRENIHVTSRPSKDFYSITKVDNHVHLSAAMNQKHLLKFIKRKLKTEPDTIVTSENGNGLTLKQVFDSLGIRPESLTVDVLNCYADKNTFHRFDRFNNKYNPIGQAILREIFLQTDNYFGGKFFAEIVKELINELEIGKYVLAEYRLSIYGRSYDDWQNLSHWFVTYNMKSNCVKYLIQIARLYKAYKQAGDIESFQEMLRNIFEPIIKATLEPEAYPEIAETLTQVVGFDTIDNENKIEKVTSYSNYKVITPEDWTASDNPPYSYFNYYIYANIVSINHLRRARGMNTFSFRPHCGEAGSGDHLATAYLIAHSINHGIELKKSPVLQYLYYLKQIGLSVSPLSNNKLVMKFLNNPFQSFFAKGLNVALSTDDPLMIHLTREPLLEEYNVVTQALDMTVVDMCEIARNSVLQSGFSLEDKKRWLGKDFQDGWPNSYDPHKSNVSWIRFSYRFECFQEEMDYISRHIE</sequence>
<keyword evidence="5" id="KW-0479">Metal-binding</keyword>
<proteinExistence type="inferred from homology"/>
<comment type="cofactor">
    <cofactor evidence="1">
        <name>Zn(2+)</name>
        <dbReference type="ChEBI" id="CHEBI:29105"/>
    </cofactor>
</comment>
<evidence type="ECO:0000256" key="2">
    <source>
        <dbReference type="ARBA" id="ARBA00004955"/>
    </source>
</evidence>
<evidence type="ECO:0000256" key="6">
    <source>
        <dbReference type="ARBA" id="ARBA00022801"/>
    </source>
</evidence>
<evidence type="ECO:0000256" key="7">
    <source>
        <dbReference type="ARBA" id="ARBA00022833"/>
    </source>
</evidence>
<evidence type="ECO:0000256" key="5">
    <source>
        <dbReference type="ARBA" id="ARBA00022723"/>
    </source>
</evidence>
<dbReference type="EMBL" id="CAJZBQ010000046">
    <property type="protein sequence ID" value="CAG9328800.1"/>
    <property type="molecule type" value="Genomic_DNA"/>
</dbReference>